<keyword evidence="2" id="KW-0067">ATP-binding</keyword>
<dbReference type="Pfam" id="PF01121">
    <property type="entry name" value="CoaE"/>
    <property type="match status" value="1"/>
</dbReference>
<organism evidence="4">
    <name type="scientific">uncultured Solirubrobacteraceae bacterium</name>
    <dbReference type="NCBI Taxonomy" id="1162706"/>
    <lineage>
        <taxon>Bacteria</taxon>
        <taxon>Bacillati</taxon>
        <taxon>Actinomycetota</taxon>
        <taxon>Thermoleophilia</taxon>
        <taxon>Solirubrobacterales</taxon>
        <taxon>Solirubrobacteraceae</taxon>
        <taxon>environmental samples</taxon>
    </lineage>
</organism>
<sequence>TRPSAEPADEMTPRPPFVGLTGGIGAGKSEALAALERLGAATLSTDRVVHDLYADPEVRDAMVARWGDEVAPGGTIDRSAVAGRAFGDPEERTWLEGQLWPRVGARMAAWREEAEARRAPPAALVVEVPLLFEAGMEPAFDATIAVVADEAVRAERAGARGHAGLDERTQRQLTQDEKAARATHVVANSGTIEELEVELSSVLGKLSP</sequence>
<dbReference type="InterPro" id="IPR027417">
    <property type="entry name" value="P-loop_NTPase"/>
</dbReference>
<dbReference type="GO" id="GO:0015937">
    <property type="term" value="P:coenzyme A biosynthetic process"/>
    <property type="evidence" value="ECO:0007669"/>
    <property type="project" value="UniProtKB-UniRule"/>
</dbReference>
<accession>A0A6J4RKM1</accession>
<dbReference type="EMBL" id="CADCVS010000026">
    <property type="protein sequence ID" value="CAA9471420.1"/>
    <property type="molecule type" value="Genomic_DNA"/>
</dbReference>
<dbReference type="NCBIfam" id="TIGR00152">
    <property type="entry name" value="dephospho-CoA kinase"/>
    <property type="match status" value="1"/>
</dbReference>
<dbReference type="Gene3D" id="3.40.50.300">
    <property type="entry name" value="P-loop containing nucleotide triphosphate hydrolases"/>
    <property type="match status" value="1"/>
</dbReference>
<name>A0A6J4RKM1_9ACTN</name>
<dbReference type="CDD" id="cd02022">
    <property type="entry name" value="DPCK"/>
    <property type="match status" value="1"/>
</dbReference>
<dbReference type="EC" id="2.7.1.24" evidence="3"/>
<evidence type="ECO:0000313" key="4">
    <source>
        <dbReference type="EMBL" id="CAA9471420.1"/>
    </source>
</evidence>
<dbReference type="PANTHER" id="PTHR10695:SF46">
    <property type="entry name" value="BIFUNCTIONAL COENZYME A SYNTHASE-RELATED"/>
    <property type="match status" value="1"/>
</dbReference>
<keyword evidence="4" id="KW-0418">Kinase</keyword>
<evidence type="ECO:0000256" key="3">
    <source>
        <dbReference type="NCBIfam" id="TIGR00152"/>
    </source>
</evidence>
<feature type="non-terminal residue" evidence="4">
    <location>
        <position position="1"/>
    </location>
</feature>
<dbReference type="PROSITE" id="PS51219">
    <property type="entry name" value="DPCK"/>
    <property type="match status" value="1"/>
</dbReference>
<dbReference type="SUPFAM" id="SSF52540">
    <property type="entry name" value="P-loop containing nucleoside triphosphate hydrolases"/>
    <property type="match status" value="1"/>
</dbReference>
<dbReference type="InterPro" id="IPR001977">
    <property type="entry name" value="Depp_CoAkinase"/>
</dbReference>
<dbReference type="PANTHER" id="PTHR10695">
    <property type="entry name" value="DEPHOSPHO-COA KINASE-RELATED"/>
    <property type="match status" value="1"/>
</dbReference>
<protein>
    <recommendedName>
        <fullName evidence="3">Dephospho-CoA kinase</fullName>
        <ecNumber evidence="3">2.7.1.24</ecNumber>
    </recommendedName>
</protein>
<proteinExistence type="inferred from homology"/>
<keyword evidence="4" id="KW-0808">Transferase</keyword>
<reference evidence="4" key="1">
    <citation type="submission" date="2020-02" db="EMBL/GenBank/DDBJ databases">
        <authorList>
            <person name="Meier V. D."/>
        </authorList>
    </citation>
    <scope>NUCLEOTIDE SEQUENCE</scope>
    <source>
        <strain evidence="4">AVDCRST_MAG30</strain>
    </source>
</reference>
<evidence type="ECO:0000256" key="1">
    <source>
        <dbReference type="ARBA" id="ARBA00022741"/>
    </source>
</evidence>
<keyword evidence="1" id="KW-0547">Nucleotide-binding</keyword>
<dbReference type="HAMAP" id="MF_00376">
    <property type="entry name" value="Dephospho_CoA_kinase"/>
    <property type="match status" value="1"/>
</dbReference>
<dbReference type="GO" id="GO:0005737">
    <property type="term" value="C:cytoplasm"/>
    <property type="evidence" value="ECO:0007669"/>
    <property type="project" value="UniProtKB-UniRule"/>
</dbReference>
<gene>
    <name evidence="4" type="ORF">AVDCRST_MAG30-138</name>
</gene>
<dbReference type="AlphaFoldDB" id="A0A6J4RKM1"/>
<dbReference type="GO" id="GO:0004140">
    <property type="term" value="F:dephospho-CoA kinase activity"/>
    <property type="evidence" value="ECO:0007669"/>
    <property type="project" value="UniProtKB-UniRule"/>
</dbReference>
<dbReference type="GO" id="GO:0005524">
    <property type="term" value="F:ATP binding"/>
    <property type="evidence" value="ECO:0007669"/>
    <property type="project" value="UniProtKB-KW"/>
</dbReference>
<evidence type="ECO:0000256" key="2">
    <source>
        <dbReference type="ARBA" id="ARBA00022840"/>
    </source>
</evidence>